<organism evidence="1 2">
    <name type="scientific">Phytophthora fragariaefolia</name>
    <dbReference type="NCBI Taxonomy" id="1490495"/>
    <lineage>
        <taxon>Eukaryota</taxon>
        <taxon>Sar</taxon>
        <taxon>Stramenopiles</taxon>
        <taxon>Oomycota</taxon>
        <taxon>Peronosporomycetes</taxon>
        <taxon>Peronosporales</taxon>
        <taxon>Peronosporaceae</taxon>
        <taxon>Phytophthora</taxon>
    </lineage>
</organism>
<protein>
    <submittedName>
        <fullName evidence="1">Unnamed protein product</fullName>
    </submittedName>
</protein>
<gene>
    <name evidence="1" type="ORF">Pfra01_002465000</name>
</gene>
<accession>A0A9W6Y6S7</accession>
<proteinExistence type="predicted"/>
<comment type="caution">
    <text evidence="1">The sequence shown here is derived from an EMBL/GenBank/DDBJ whole genome shotgun (WGS) entry which is preliminary data.</text>
</comment>
<dbReference type="AlphaFoldDB" id="A0A9W6Y6S7"/>
<dbReference type="Proteomes" id="UP001165121">
    <property type="component" value="Unassembled WGS sequence"/>
</dbReference>
<sequence>MMSSLDHGEVEKDECSAFHGVVVQEMVPERRVETKSCTFDLSDLEVVFYTMPMVTVAGQACRPTSAPHGSQAAESPCLVLTASFKNCTITEHRAYLKESFQGGYGPGGRL</sequence>
<dbReference type="EMBL" id="BSXT01004383">
    <property type="protein sequence ID" value="GMF57657.1"/>
    <property type="molecule type" value="Genomic_DNA"/>
</dbReference>
<evidence type="ECO:0000313" key="1">
    <source>
        <dbReference type="EMBL" id="GMF57657.1"/>
    </source>
</evidence>
<reference evidence="1" key="1">
    <citation type="submission" date="2023-04" db="EMBL/GenBank/DDBJ databases">
        <title>Phytophthora fragariaefolia NBRC 109709.</title>
        <authorList>
            <person name="Ichikawa N."/>
            <person name="Sato H."/>
            <person name="Tonouchi N."/>
        </authorList>
    </citation>
    <scope>NUCLEOTIDE SEQUENCE</scope>
    <source>
        <strain evidence="1">NBRC 109709</strain>
    </source>
</reference>
<evidence type="ECO:0000313" key="2">
    <source>
        <dbReference type="Proteomes" id="UP001165121"/>
    </source>
</evidence>
<name>A0A9W6Y6S7_9STRA</name>
<keyword evidence="2" id="KW-1185">Reference proteome</keyword>